<dbReference type="EMBL" id="CP012508">
    <property type="protein sequence ID" value="ALB23529.1"/>
    <property type="molecule type" value="Genomic_DNA"/>
</dbReference>
<name>A0AAC8VJL0_PISSA</name>
<keyword evidence="1" id="KW-0378">Hydrolase</keyword>
<evidence type="ECO:0000313" key="2">
    <source>
        <dbReference type="Proteomes" id="UP000029558"/>
    </source>
</evidence>
<dbReference type="Proteomes" id="UP000029558">
    <property type="component" value="Chromosome"/>
</dbReference>
<protein>
    <submittedName>
        <fullName evidence="1">ATP-dependent protease</fullName>
    </submittedName>
</protein>
<dbReference type="GO" id="GO:0006508">
    <property type="term" value="P:proteolysis"/>
    <property type="evidence" value="ECO:0007669"/>
    <property type="project" value="UniProtKB-KW"/>
</dbReference>
<sequence length="163" mass="19143">MRHFRKVIHLTRTWIAEKNNMPIYAVCNRQELLMGDTSKVIYAMKNKRFNQECDVIELVSNRMVVEGFNQSDSFIITNAAYDRHFNERYVVQSFQFQEKGIVACFRNTKTGCMVKGQLDKIIEDEKISHKITIKQSKQIIDCLIESEVTLRLKAKMNYSMTAY</sequence>
<evidence type="ECO:0000313" key="1">
    <source>
        <dbReference type="EMBL" id="ALB23529.1"/>
    </source>
</evidence>
<accession>A0AAC8VJL0</accession>
<dbReference type="GO" id="GO:0008233">
    <property type="term" value="F:peptidase activity"/>
    <property type="evidence" value="ECO:0007669"/>
    <property type="project" value="UniProtKB-KW"/>
</dbReference>
<dbReference type="AlphaFoldDB" id="A0AAC8VJL0"/>
<keyword evidence="1" id="KW-0645">Protease</keyword>
<proteinExistence type="predicted"/>
<gene>
    <name evidence="1" type="ORF">KU39_2351</name>
</gene>
<organism evidence="1 2">
    <name type="scientific">Piscirickettsia salmonis</name>
    <dbReference type="NCBI Taxonomy" id="1238"/>
    <lineage>
        <taxon>Bacteria</taxon>
        <taxon>Pseudomonadati</taxon>
        <taxon>Pseudomonadota</taxon>
        <taxon>Gammaproteobacteria</taxon>
        <taxon>Thiotrichales</taxon>
        <taxon>Piscirickettsiaceae</taxon>
        <taxon>Piscirickettsia</taxon>
    </lineage>
</organism>
<reference evidence="1 2" key="1">
    <citation type="journal article" date="2014" name="Genome Announc.">
        <title>Comparative Genome Analysis of Two Isolates of the Fish Pathogen Piscirickettsia salmonis from Different Hosts Reveals Major Differences in Virulence-Associated Secretion Systems.</title>
        <authorList>
            <person name="Bohle H."/>
            <person name="Henriquez P."/>
            <person name="Grothusen H."/>
            <person name="Navas E."/>
            <person name="Sandoval A."/>
            <person name="Bustamante F."/>
            <person name="Bustos P."/>
            <person name="Mancilla M."/>
        </authorList>
    </citation>
    <scope>NUCLEOTIDE SEQUENCE [LARGE SCALE GENOMIC DNA]</scope>
    <source>
        <strain evidence="2">B1-32597</strain>
    </source>
</reference>